<comment type="subcellular location">
    <subcellularLocation>
        <location evidence="1">Cell membrane</location>
        <topology evidence="1">Single-pass type I membrane protein</topology>
    </subcellularLocation>
</comment>
<evidence type="ECO:0000313" key="14">
    <source>
        <dbReference type="EMBL" id="CAL5007174.1"/>
    </source>
</evidence>
<dbReference type="GO" id="GO:0005886">
    <property type="term" value="C:plasma membrane"/>
    <property type="evidence" value="ECO:0007669"/>
    <property type="project" value="UniProtKB-SubCell"/>
</dbReference>
<dbReference type="InterPro" id="IPR003591">
    <property type="entry name" value="Leu-rich_rpt_typical-subtyp"/>
</dbReference>
<dbReference type="GO" id="GO:0009653">
    <property type="term" value="P:anatomical structure morphogenesis"/>
    <property type="evidence" value="ECO:0007669"/>
    <property type="project" value="UniProtKB-ARBA"/>
</dbReference>
<dbReference type="InterPro" id="IPR013210">
    <property type="entry name" value="LRR_N_plant-typ"/>
</dbReference>
<keyword evidence="15" id="KW-1185">Reference proteome</keyword>
<dbReference type="Pfam" id="PF13855">
    <property type="entry name" value="LRR_8"/>
    <property type="match status" value="2"/>
</dbReference>
<evidence type="ECO:0000256" key="12">
    <source>
        <dbReference type="SAM" id="SignalP"/>
    </source>
</evidence>
<dbReference type="GO" id="GO:0099402">
    <property type="term" value="P:plant organ development"/>
    <property type="evidence" value="ECO:0007669"/>
    <property type="project" value="UniProtKB-ARBA"/>
</dbReference>
<comment type="similarity">
    <text evidence="2">Belongs to the RLP family.</text>
</comment>
<keyword evidence="4" id="KW-0433">Leucine-rich repeat</keyword>
<dbReference type="FunFam" id="3.80.10.10:FF:000095">
    <property type="entry name" value="LRR receptor-like serine/threonine-protein kinase GSO1"/>
    <property type="match status" value="1"/>
</dbReference>
<proteinExistence type="inferred from homology"/>
<dbReference type="PRINTS" id="PR00019">
    <property type="entry name" value="LEURICHRPT"/>
</dbReference>
<sequence length="642" mass="71111">MTPLRQIQASLLQTSFLLLVCTSSVFDQEAGSLLRWKSTLALAGGGDQPPSPLLSWSPAKPMCSWFGLRCDSAGHVTEINIPRAGFSGTLAALDLPALPALTRLNLRGNNITGIILANTTNLAYLDLSQNSLSGEITDTLASRRMRYFNLSSNELHGLIPQSMSGMREVRVFDVSRNNLTGAIPPELFMNWPEITTFHAQNNSLAGRIPPEISNASKLEPLFLYRNNLFGQIPVEIGRLTSLQHIMMAWTSLTGPIPHSVGNLTTLEALDLSANQLEGEVPATISSLQSLRFLVINDNKLSGVVLYLNITELVGISLSNNSFTGEFPIAFCQQASLRILDLSNNQLFGELPHCLWNLQQLLFMDLSSNAFSGRLQMLKDSNYLSLESVHLANNSLIRRFSLILKRCRRLLILDLEFNIPLQISYLISRQLVFYVYIERININWKRQYHTFEGAIALMTGIDLSSNYLSGDIPPELTSLEGLRFLNLSRNHLCGDIPKDIGNLKTLESLDLSWNELSGSIPSSMSQLKSLDSLNLSSNHLVGEIPTGSQLETLVEPSIYSNNFGICGFPLNISCSNGSNSAPALSAHSHEIEVLSCYYSVLAGLTFGFWLWSGLLLLLKPWRVVVFHYIDQIQESAAKRNFSF</sequence>
<dbReference type="FunFam" id="3.80.10.10:FF:000400">
    <property type="entry name" value="Nuclear pore complex protein NUP107"/>
    <property type="match status" value="1"/>
</dbReference>
<evidence type="ECO:0000256" key="4">
    <source>
        <dbReference type="ARBA" id="ARBA00022614"/>
    </source>
</evidence>
<evidence type="ECO:0000256" key="1">
    <source>
        <dbReference type="ARBA" id="ARBA00004251"/>
    </source>
</evidence>
<keyword evidence="9 11" id="KW-0472">Membrane</keyword>
<dbReference type="SMART" id="SM00369">
    <property type="entry name" value="LRR_TYP"/>
    <property type="match status" value="6"/>
</dbReference>
<keyword evidence="10" id="KW-0325">Glycoprotein</keyword>
<dbReference type="SUPFAM" id="SSF52058">
    <property type="entry name" value="L domain-like"/>
    <property type="match status" value="2"/>
</dbReference>
<evidence type="ECO:0000259" key="13">
    <source>
        <dbReference type="Pfam" id="PF08263"/>
    </source>
</evidence>
<evidence type="ECO:0000256" key="8">
    <source>
        <dbReference type="ARBA" id="ARBA00022989"/>
    </source>
</evidence>
<evidence type="ECO:0000256" key="6">
    <source>
        <dbReference type="ARBA" id="ARBA00022729"/>
    </source>
</evidence>
<keyword evidence="8 11" id="KW-1133">Transmembrane helix</keyword>
<organism evidence="14 15">
    <name type="scientific">Urochloa decumbens</name>
    <dbReference type="NCBI Taxonomy" id="240449"/>
    <lineage>
        <taxon>Eukaryota</taxon>
        <taxon>Viridiplantae</taxon>
        <taxon>Streptophyta</taxon>
        <taxon>Embryophyta</taxon>
        <taxon>Tracheophyta</taxon>
        <taxon>Spermatophyta</taxon>
        <taxon>Magnoliopsida</taxon>
        <taxon>Liliopsida</taxon>
        <taxon>Poales</taxon>
        <taxon>Poaceae</taxon>
        <taxon>PACMAD clade</taxon>
        <taxon>Panicoideae</taxon>
        <taxon>Panicodae</taxon>
        <taxon>Paniceae</taxon>
        <taxon>Melinidinae</taxon>
        <taxon>Urochloa</taxon>
    </lineage>
</organism>
<evidence type="ECO:0000256" key="7">
    <source>
        <dbReference type="ARBA" id="ARBA00022737"/>
    </source>
</evidence>
<reference evidence="14 15" key="2">
    <citation type="submission" date="2024-10" db="EMBL/GenBank/DDBJ databases">
        <authorList>
            <person name="Ryan C."/>
        </authorList>
    </citation>
    <scope>NUCLEOTIDE SEQUENCE [LARGE SCALE GENOMIC DNA]</scope>
</reference>
<dbReference type="InterPro" id="IPR046956">
    <property type="entry name" value="RLP23-like"/>
</dbReference>
<dbReference type="EMBL" id="OZ075137">
    <property type="protein sequence ID" value="CAL5007174.1"/>
    <property type="molecule type" value="Genomic_DNA"/>
</dbReference>
<dbReference type="Pfam" id="PF00560">
    <property type="entry name" value="LRR_1"/>
    <property type="match status" value="3"/>
</dbReference>
<evidence type="ECO:0000256" key="10">
    <source>
        <dbReference type="ARBA" id="ARBA00023180"/>
    </source>
</evidence>
<evidence type="ECO:0000256" key="3">
    <source>
        <dbReference type="ARBA" id="ARBA00022475"/>
    </source>
</evidence>
<gene>
    <name evidence="14" type="ORF">URODEC1_LOCUS68367</name>
</gene>
<keyword evidence="6 12" id="KW-0732">Signal</keyword>
<feature type="chain" id="PRO_5044782739" description="Leucine-rich repeat-containing N-terminal plant-type domain-containing protein" evidence="12">
    <location>
        <begin position="28"/>
        <end position="642"/>
    </location>
</feature>
<dbReference type="PANTHER" id="PTHR48063:SF112">
    <property type="entry name" value="RECEPTOR LIKE PROTEIN 30-LIKE"/>
    <property type="match status" value="1"/>
</dbReference>
<protein>
    <recommendedName>
        <fullName evidence="13">Leucine-rich repeat-containing N-terminal plant-type domain-containing protein</fullName>
    </recommendedName>
</protein>
<keyword evidence="5 11" id="KW-0812">Transmembrane</keyword>
<feature type="signal peptide" evidence="12">
    <location>
        <begin position="1"/>
        <end position="27"/>
    </location>
</feature>
<reference evidence="15" key="1">
    <citation type="submission" date="2024-06" db="EMBL/GenBank/DDBJ databases">
        <authorList>
            <person name="Ryan C."/>
        </authorList>
    </citation>
    <scope>NUCLEOTIDE SEQUENCE [LARGE SCALE GENOMIC DNA]</scope>
</reference>
<dbReference type="InterPro" id="IPR001611">
    <property type="entry name" value="Leu-rich_rpt"/>
</dbReference>
<dbReference type="FunFam" id="3.80.10.10:FF:000383">
    <property type="entry name" value="Leucine-rich repeat receptor protein kinase EMS1"/>
    <property type="match status" value="1"/>
</dbReference>
<keyword evidence="3" id="KW-1003">Cell membrane</keyword>
<feature type="transmembrane region" description="Helical" evidence="11">
    <location>
        <begin position="596"/>
        <end position="617"/>
    </location>
</feature>
<feature type="domain" description="Leucine-rich repeat-containing N-terminal plant-type" evidence="13">
    <location>
        <begin position="27"/>
        <end position="71"/>
    </location>
</feature>
<evidence type="ECO:0000313" key="15">
    <source>
        <dbReference type="Proteomes" id="UP001497457"/>
    </source>
</evidence>
<name>A0ABC9BSG5_9POAL</name>
<dbReference type="InterPro" id="IPR032675">
    <property type="entry name" value="LRR_dom_sf"/>
</dbReference>
<accession>A0ABC9BSG5</accession>
<keyword evidence="7" id="KW-0677">Repeat</keyword>
<dbReference type="Gene3D" id="3.80.10.10">
    <property type="entry name" value="Ribonuclease Inhibitor"/>
    <property type="match status" value="4"/>
</dbReference>
<evidence type="ECO:0000256" key="2">
    <source>
        <dbReference type="ARBA" id="ARBA00009592"/>
    </source>
</evidence>
<dbReference type="AlphaFoldDB" id="A0ABC9BSG5"/>
<evidence type="ECO:0000256" key="11">
    <source>
        <dbReference type="SAM" id="Phobius"/>
    </source>
</evidence>
<dbReference type="PANTHER" id="PTHR48063">
    <property type="entry name" value="LRR RECEPTOR-LIKE KINASE"/>
    <property type="match status" value="1"/>
</dbReference>
<dbReference type="Proteomes" id="UP001497457">
    <property type="component" value="Chromosome 27b"/>
</dbReference>
<evidence type="ECO:0000256" key="9">
    <source>
        <dbReference type="ARBA" id="ARBA00023136"/>
    </source>
</evidence>
<evidence type="ECO:0000256" key="5">
    <source>
        <dbReference type="ARBA" id="ARBA00022692"/>
    </source>
</evidence>
<dbReference type="Pfam" id="PF08263">
    <property type="entry name" value="LRRNT_2"/>
    <property type="match status" value="1"/>
</dbReference>